<gene>
    <name evidence="3" type="ORF">GV829_11800</name>
</gene>
<feature type="domain" description="Acyl-CoA thioesterase-like C-terminal" evidence="2">
    <location>
        <begin position="129"/>
        <end position="254"/>
    </location>
</feature>
<dbReference type="InterPro" id="IPR049450">
    <property type="entry name" value="ACOT8-like_C"/>
</dbReference>
<protein>
    <submittedName>
        <fullName evidence="3">Thioesterase family protein</fullName>
    </submittedName>
</protein>
<dbReference type="KEGG" id="slan:GV829_11800"/>
<dbReference type="Pfam" id="PF20789">
    <property type="entry name" value="4HBT_3C"/>
    <property type="match status" value="1"/>
</dbReference>
<name>A0A6M4B108_9SPHN</name>
<evidence type="ECO:0000313" key="3">
    <source>
        <dbReference type="EMBL" id="QJQ33041.1"/>
    </source>
</evidence>
<evidence type="ECO:0000313" key="4">
    <source>
        <dbReference type="Proteomes" id="UP000503018"/>
    </source>
</evidence>
<organism evidence="3 4">
    <name type="scientific">Sphingomonas lacunae</name>
    <dbReference type="NCBI Taxonomy" id="2698828"/>
    <lineage>
        <taxon>Bacteria</taxon>
        <taxon>Pseudomonadati</taxon>
        <taxon>Pseudomonadota</taxon>
        <taxon>Alphaproteobacteria</taxon>
        <taxon>Sphingomonadales</taxon>
        <taxon>Sphingomonadaceae</taxon>
        <taxon>Sphingomonas</taxon>
    </lineage>
</organism>
<proteinExistence type="predicted"/>
<evidence type="ECO:0000259" key="1">
    <source>
        <dbReference type="Pfam" id="PF13622"/>
    </source>
</evidence>
<dbReference type="AlphaFoldDB" id="A0A6M4B108"/>
<dbReference type="InterPro" id="IPR049449">
    <property type="entry name" value="TesB_ACOT8-like_N"/>
</dbReference>
<sequence length="272" mass="28552">MSSVTPAFFTAEGDHFVPQREAANPWFDHAVAGGPISGLFGHIAEQRGLIGEGFAISRMTIDILGIVPSAPLTATIEPVRIGRQVRLNRINLKHDNHVVAQALVQAARLLDTPPALPSNGYPAPEDVAPGTFLANGSLQRIVRTRPLQGSVTRPGPGQVWLALDADIVSGTLASPFVKSCVFADFGNGVGSATRAAEWSFANLDVGIHFLRDPHGEWILVDADTIAGGNGHGLARSTMVDAEGVFAIATQTVFVAPGSLTPRMEANARSAVG</sequence>
<dbReference type="Proteomes" id="UP000503018">
    <property type="component" value="Chromosome"/>
</dbReference>
<accession>A0A6M4B108</accession>
<dbReference type="InterPro" id="IPR042171">
    <property type="entry name" value="Acyl-CoA_hotdog"/>
</dbReference>
<dbReference type="Pfam" id="PF13622">
    <property type="entry name" value="4HBT_3"/>
    <property type="match status" value="1"/>
</dbReference>
<evidence type="ECO:0000259" key="2">
    <source>
        <dbReference type="Pfam" id="PF20789"/>
    </source>
</evidence>
<dbReference type="RefSeq" id="WP_169946907.1">
    <property type="nucleotide sequence ID" value="NZ_CP053015.1"/>
</dbReference>
<keyword evidence="4" id="KW-1185">Reference proteome</keyword>
<dbReference type="SUPFAM" id="SSF54637">
    <property type="entry name" value="Thioesterase/thiol ester dehydrase-isomerase"/>
    <property type="match status" value="1"/>
</dbReference>
<reference evidence="3 4" key="1">
    <citation type="submission" date="2020-01" db="EMBL/GenBank/DDBJ databases">
        <title>Sphingomonas sp. strain CSW-10.</title>
        <authorList>
            <person name="Chen W.-M."/>
        </authorList>
    </citation>
    <scope>NUCLEOTIDE SEQUENCE [LARGE SCALE GENOMIC DNA]</scope>
    <source>
        <strain evidence="3 4">CSW-10</strain>
    </source>
</reference>
<feature type="domain" description="Acyl-CoA thioesterase-like N-terminal HotDog" evidence="1">
    <location>
        <begin position="25"/>
        <end position="104"/>
    </location>
</feature>
<dbReference type="EMBL" id="CP053015">
    <property type="protein sequence ID" value="QJQ33041.1"/>
    <property type="molecule type" value="Genomic_DNA"/>
</dbReference>
<dbReference type="Gene3D" id="2.40.160.210">
    <property type="entry name" value="Acyl-CoA thioesterase, double hotdog domain"/>
    <property type="match status" value="1"/>
</dbReference>
<dbReference type="InterPro" id="IPR029069">
    <property type="entry name" value="HotDog_dom_sf"/>
</dbReference>